<dbReference type="KEGG" id="ddz:DSYM_25240"/>
<proteinExistence type="predicted"/>
<evidence type="ECO:0000313" key="4">
    <source>
        <dbReference type="Proteomes" id="UP000662914"/>
    </source>
</evidence>
<dbReference type="Proteomes" id="UP000662914">
    <property type="component" value="Chromosome"/>
</dbReference>
<dbReference type="Pfam" id="PF13098">
    <property type="entry name" value="Thioredoxin_2"/>
    <property type="match status" value="1"/>
</dbReference>
<dbReference type="AlphaFoldDB" id="A0A809RBV4"/>
<dbReference type="EMBL" id="AP021857">
    <property type="protein sequence ID" value="BBO21825.1"/>
    <property type="molecule type" value="Genomic_DNA"/>
</dbReference>
<evidence type="ECO:0000313" key="3">
    <source>
        <dbReference type="EMBL" id="BBO21825.1"/>
    </source>
</evidence>
<gene>
    <name evidence="3" type="ORF">DSYM_25240</name>
</gene>
<feature type="signal peptide" evidence="1">
    <location>
        <begin position="1"/>
        <end position="22"/>
    </location>
</feature>
<protein>
    <recommendedName>
        <fullName evidence="2">Thioredoxin-like fold domain-containing protein</fullName>
    </recommendedName>
</protein>
<evidence type="ECO:0000259" key="2">
    <source>
        <dbReference type="Pfam" id="PF13098"/>
    </source>
</evidence>
<sequence>MLLILSWLPLAAGAAAPRLAPAQDLAADADAMRARGTVMLVLYSRHGCPWCERARKEVLLPLQSAPESEKRVVLREIAIDEDAPLTDFAGRRTTHRRFAAGEGARLTPTLILYGPDGRRLAEPLVGYLTADFYAEYVNRTIEEGLARLQAPSRRD</sequence>
<dbReference type="InterPro" id="IPR012336">
    <property type="entry name" value="Thioredoxin-like_fold"/>
</dbReference>
<dbReference type="SUPFAM" id="SSF52833">
    <property type="entry name" value="Thioredoxin-like"/>
    <property type="match status" value="1"/>
</dbReference>
<reference evidence="3" key="1">
    <citation type="journal article" name="DNA Res.">
        <title>The physiological potential of anammox bacteria as revealed by their core genome structure.</title>
        <authorList>
            <person name="Okubo T."/>
            <person name="Toyoda A."/>
            <person name="Fukuhara K."/>
            <person name="Uchiyama I."/>
            <person name="Harigaya Y."/>
            <person name="Kuroiwa M."/>
            <person name="Suzuki T."/>
            <person name="Murakami Y."/>
            <person name="Suwa Y."/>
            <person name="Takami H."/>
        </authorList>
    </citation>
    <scope>NUCLEOTIDE SEQUENCE</scope>
    <source>
        <strain evidence="3">317325-3</strain>
    </source>
</reference>
<accession>A0A809RBV4</accession>
<dbReference type="InterPro" id="IPR036249">
    <property type="entry name" value="Thioredoxin-like_sf"/>
</dbReference>
<keyword evidence="1" id="KW-0732">Signal</keyword>
<feature type="chain" id="PRO_5035323029" description="Thioredoxin-like fold domain-containing protein" evidence="1">
    <location>
        <begin position="23"/>
        <end position="155"/>
    </location>
</feature>
<name>A0A809RBV4_9PROT</name>
<dbReference type="Gene3D" id="3.40.30.10">
    <property type="entry name" value="Glutaredoxin"/>
    <property type="match status" value="1"/>
</dbReference>
<organism evidence="3 4">
    <name type="scientific">Candidatus Desulfobacillus denitrificans</name>
    <dbReference type="NCBI Taxonomy" id="2608985"/>
    <lineage>
        <taxon>Bacteria</taxon>
        <taxon>Pseudomonadati</taxon>
        <taxon>Pseudomonadota</taxon>
        <taxon>Betaproteobacteria</taxon>
        <taxon>Candidatus Desulfobacillus</taxon>
    </lineage>
</organism>
<evidence type="ECO:0000256" key="1">
    <source>
        <dbReference type="SAM" id="SignalP"/>
    </source>
</evidence>
<feature type="domain" description="Thioredoxin-like fold" evidence="2">
    <location>
        <begin position="35"/>
        <end position="134"/>
    </location>
</feature>